<feature type="region of interest" description="Disordered" evidence="8">
    <location>
        <begin position="338"/>
        <end position="360"/>
    </location>
</feature>
<dbReference type="InterPro" id="IPR003029">
    <property type="entry name" value="S1_domain"/>
</dbReference>
<dbReference type="InterPro" id="IPR058582">
    <property type="entry name" value="KH_NusA_2nd"/>
</dbReference>
<dbReference type="Gene3D" id="3.30.1480.10">
    <property type="entry name" value="NusA, N-terminal domain"/>
    <property type="match status" value="1"/>
</dbReference>
<feature type="domain" description="S1 motif" evidence="9">
    <location>
        <begin position="127"/>
        <end position="190"/>
    </location>
</feature>
<evidence type="ECO:0000313" key="11">
    <source>
        <dbReference type="Proteomes" id="UP000178417"/>
    </source>
</evidence>
<comment type="similarity">
    <text evidence="7">Belongs to the NusA family.</text>
</comment>
<dbReference type="FunFam" id="3.30.300.20:FF:000005">
    <property type="entry name" value="Transcription termination/antitermination protein NusA"/>
    <property type="match status" value="1"/>
</dbReference>
<evidence type="ECO:0000256" key="5">
    <source>
        <dbReference type="ARBA" id="ARBA00023015"/>
    </source>
</evidence>
<dbReference type="Pfam" id="PF13184">
    <property type="entry name" value="KH_NusA_1st"/>
    <property type="match status" value="1"/>
</dbReference>
<dbReference type="GO" id="GO:0006353">
    <property type="term" value="P:DNA-templated transcription termination"/>
    <property type="evidence" value="ECO:0007669"/>
    <property type="project" value="UniProtKB-UniRule"/>
</dbReference>
<evidence type="ECO:0000256" key="2">
    <source>
        <dbReference type="ARBA" id="ARBA00022490"/>
    </source>
</evidence>
<dbReference type="Pfam" id="PF08529">
    <property type="entry name" value="NusA_N"/>
    <property type="match status" value="1"/>
</dbReference>
<dbReference type="Gene3D" id="2.40.50.140">
    <property type="entry name" value="Nucleic acid-binding proteins"/>
    <property type="match status" value="1"/>
</dbReference>
<evidence type="ECO:0000313" key="10">
    <source>
        <dbReference type="EMBL" id="OGC22677.1"/>
    </source>
</evidence>
<dbReference type="SUPFAM" id="SSF54814">
    <property type="entry name" value="Prokaryotic type KH domain (KH-domain type II)"/>
    <property type="match status" value="2"/>
</dbReference>
<organism evidence="10 11">
    <name type="scientific">candidate division WOR-1 bacterium RIFOXYB2_FULL_37_13</name>
    <dbReference type="NCBI Taxonomy" id="1802579"/>
    <lineage>
        <taxon>Bacteria</taxon>
        <taxon>Bacillati</taxon>
        <taxon>Saganbacteria</taxon>
    </lineage>
</organism>
<dbReference type="InterPro" id="IPR030842">
    <property type="entry name" value="TF_NusA_bacterial"/>
</dbReference>
<evidence type="ECO:0000256" key="6">
    <source>
        <dbReference type="ARBA" id="ARBA00023163"/>
    </source>
</evidence>
<keyword evidence="4 7" id="KW-0694">RNA-binding</keyword>
<accession>A0A1F4SQQ6</accession>
<dbReference type="CDD" id="cd04455">
    <property type="entry name" value="S1_NusA"/>
    <property type="match status" value="1"/>
</dbReference>
<dbReference type="GO" id="GO:0003700">
    <property type="term" value="F:DNA-binding transcription factor activity"/>
    <property type="evidence" value="ECO:0007669"/>
    <property type="project" value="InterPro"/>
</dbReference>
<dbReference type="CDD" id="cd22529">
    <property type="entry name" value="KH-II_NusA_rpt2"/>
    <property type="match status" value="1"/>
</dbReference>
<dbReference type="SUPFAM" id="SSF50249">
    <property type="entry name" value="Nucleic acid-binding proteins"/>
    <property type="match status" value="1"/>
</dbReference>
<comment type="subcellular location">
    <subcellularLocation>
        <location evidence="7">Cytoplasm</location>
    </subcellularLocation>
</comment>
<dbReference type="STRING" id="1802579.A2310_07175"/>
<evidence type="ECO:0000256" key="7">
    <source>
        <dbReference type="HAMAP-Rule" id="MF_00945"/>
    </source>
</evidence>
<comment type="subunit">
    <text evidence="7">Monomer. Binds directly to the core enzyme of the DNA-dependent RNA polymerase and to nascent RNA.</text>
</comment>
<dbReference type="HAMAP" id="MF_00945_B">
    <property type="entry name" value="NusA_B"/>
    <property type="match status" value="1"/>
</dbReference>
<keyword evidence="5 7" id="KW-0805">Transcription regulation</keyword>
<keyword evidence="2 7" id="KW-0963">Cytoplasm</keyword>
<evidence type="ECO:0000256" key="3">
    <source>
        <dbReference type="ARBA" id="ARBA00022814"/>
    </source>
</evidence>
<dbReference type="SUPFAM" id="SSF69705">
    <property type="entry name" value="Transcription factor NusA, N-terminal domain"/>
    <property type="match status" value="1"/>
</dbReference>
<evidence type="ECO:0000256" key="1">
    <source>
        <dbReference type="ARBA" id="ARBA00022472"/>
    </source>
</evidence>
<dbReference type="Proteomes" id="UP000178417">
    <property type="component" value="Unassembled WGS sequence"/>
</dbReference>
<keyword evidence="6 7" id="KW-0804">Transcription</keyword>
<keyword evidence="1 7" id="KW-0806">Transcription termination</keyword>
<dbReference type="EMBL" id="MEUB01000027">
    <property type="protein sequence ID" value="OGC22677.1"/>
    <property type="molecule type" value="Genomic_DNA"/>
</dbReference>
<dbReference type="InterPro" id="IPR009019">
    <property type="entry name" value="KH_sf_prok-type"/>
</dbReference>
<dbReference type="InterPro" id="IPR015946">
    <property type="entry name" value="KH_dom-like_a/b"/>
</dbReference>
<dbReference type="FunFam" id="3.30.300.20:FF:000002">
    <property type="entry name" value="Transcription termination/antitermination protein NusA"/>
    <property type="match status" value="1"/>
</dbReference>
<sequence>MLTEIKEDRRITEESLINAIKDALSSAYKKRVPEAEYLETKIDSEGEAKIFRGKVVVEEVTNKEVEISLKEAQKKQKGSKLGDIIQYEVTPEDFGRMAAQTAKQVIIQRIREAEKERVYDDYIGKVGTMVNGIVQNKETGGYLINLGYAETFLSFSESIPSENLRPKDRIKVLILEVKKTSKGPVIVVSRAHPDIVKKLFEEEIPEIKQGIIEIKAIVREAGRRTKIAIYSNDKNVGAVGTCIGPMGSRIQNITKELDTERVDIIEWSGDDSKFIANSLSPAKISKVEISKESKTARVVLPEKELSLAIGKEGQNVRLAAKLTGYRIDIVSEEGIQKQNEKDKENLLKKDEGVDDTSKED</sequence>
<gene>
    <name evidence="7 10" type="primary">nusA</name>
    <name evidence="10" type="ORF">A2310_07175</name>
</gene>
<dbReference type="Gene3D" id="3.30.300.20">
    <property type="match status" value="2"/>
</dbReference>
<dbReference type="InterPro" id="IPR036555">
    <property type="entry name" value="NusA_N_sf"/>
</dbReference>
<dbReference type="CDD" id="cd02134">
    <property type="entry name" value="KH-II_NusA_rpt1"/>
    <property type="match status" value="1"/>
</dbReference>
<dbReference type="GO" id="GO:0031564">
    <property type="term" value="P:transcription antitermination"/>
    <property type="evidence" value="ECO:0007669"/>
    <property type="project" value="UniProtKB-UniRule"/>
</dbReference>
<dbReference type="GO" id="GO:0005829">
    <property type="term" value="C:cytosol"/>
    <property type="evidence" value="ECO:0007669"/>
    <property type="project" value="TreeGrafter"/>
</dbReference>
<evidence type="ECO:0000256" key="8">
    <source>
        <dbReference type="SAM" id="MobiDB-lite"/>
    </source>
</evidence>
<evidence type="ECO:0000256" key="4">
    <source>
        <dbReference type="ARBA" id="ARBA00022884"/>
    </source>
</evidence>
<dbReference type="InterPro" id="IPR004087">
    <property type="entry name" value="KH_dom"/>
</dbReference>
<comment type="caution">
    <text evidence="10">The sequence shown here is derived from an EMBL/GenBank/DDBJ whole genome shotgun (WGS) entry which is preliminary data.</text>
</comment>
<evidence type="ECO:0000259" key="9">
    <source>
        <dbReference type="PROSITE" id="PS50126"/>
    </source>
</evidence>
<dbReference type="PANTHER" id="PTHR22648:SF0">
    <property type="entry name" value="TRANSCRIPTION TERMINATION_ANTITERMINATION PROTEIN NUSA"/>
    <property type="match status" value="1"/>
</dbReference>
<dbReference type="NCBIfam" id="TIGR01953">
    <property type="entry name" value="NusA"/>
    <property type="match status" value="1"/>
</dbReference>
<dbReference type="PROSITE" id="PS50126">
    <property type="entry name" value="S1"/>
    <property type="match status" value="1"/>
</dbReference>
<dbReference type="SMART" id="SM00322">
    <property type="entry name" value="KH"/>
    <property type="match status" value="2"/>
</dbReference>
<dbReference type="InterPro" id="IPR025249">
    <property type="entry name" value="TF_NusA_KH_1st"/>
</dbReference>
<dbReference type="InterPro" id="IPR012340">
    <property type="entry name" value="NA-bd_OB-fold"/>
</dbReference>
<reference evidence="10 11" key="1">
    <citation type="journal article" date="2016" name="Nat. Commun.">
        <title>Thousands of microbial genomes shed light on interconnected biogeochemical processes in an aquifer system.</title>
        <authorList>
            <person name="Anantharaman K."/>
            <person name="Brown C.T."/>
            <person name="Hug L.A."/>
            <person name="Sharon I."/>
            <person name="Castelle C.J."/>
            <person name="Probst A.J."/>
            <person name="Thomas B.C."/>
            <person name="Singh A."/>
            <person name="Wilkins M.J."/>
            <person name="Karaoz U."/>
            <person name="Brodie E.L."/>
            <person name="Williams K.H."/>
            <person name="Hubbard S.S."/>
            <person name="Banfield J.F."/>
        </authorList>
    </citation>
    <scope>NUCLEOTIDE SEQUENCE [LARGE SCALE GENOMIC DNA]</scope>
</reference>
<dbReference type="InterPro" id="IPR013735">
    <property type="entry name" value="TF_NusA_N"/>
</dbReference>
<name>A0A1F4SQQ6_UNCSA</name>
<dbReference type="PANTHER" id="PTHR22648">
    <property type="entry name" value="TRANSCRIPTION TERMINATION FACTOR NUSA"/>
    <property type="match status" value="1"/>
</dbReference>
<protein>
    <recommendedName>
        <fullName evidence="7">Transcription termination/antitermination protein NusA</fullName>
    </recommendedName>
</protein>
<proteinExistence type="inferred from homology"/>
<comment type="function">
    <text evidence="7">Participates in both transcription termination and antitermination.</text>
</comment>
<keyword evidence="3 7" id="KW-0889">Transcription antitermination</keyword>
<dbReference type="PROSITE" id="PS50084">
    <property type="entry name" value="KH_TYPE_1"/>
    <property type="match status" value="1"/>
</dbReference>
<dbReference type="GO" id="GO:0003723">
    <property type="term" value="F:RNA binding"/>
    <property type="evidence" value="ECO:0007669"/>
    <property type="project" value="UniProtKB-UniRule"/>
</dbReference>
<dbReference type="Pfam" id="PF26594">
    <property type="entry name" value="KH_NusA_2nd"/>
    <property type="match status" value="1"/>
</dbReference>
<dbReference type="SMART" id="SM00316">
    <property type="entry name" value="S1"/>
    <property type="match status" value="1"/>
</dbReference>
<dbReference type="InterPro" id="IPR010213">
    <property type="entry name" value="TF_NusA"/>
</dbReference>
<dbReference type="AlphaFoldDB" id="A0A1F4SQQ6"/>
<dbReference type="Pfam" id="PF00575">
    <property type="entry name" value="S1"/>
    <property type="match status" value="1"/>
</dbReference>